<dbReference type="SUPFAM" id="SSF52540">
    <property type="entry name" value="P-loop containing nucleoside triphosphate hydrolases"/>
    <property type="match status" value="2"/>
</dbReference>
<dbReference type="EMBL" id="JX238501">
    <property type="protein sequence ID" value="AGB62781.1"/>
    <property type="molecule type" value="Genomic_DNA"/>
</dbReference>
<dbReference type="InterPro" id="IPR030934">
    <property type="entry name" value="Intein_C"/>
</dbReference>
<evidence type="ECO:0000313" key="10">
    <source>
        <dbReference type="Proteomes" id="UP000010364"/>
    </source>
</evidence>
<name>L0LCD9_9CAUD</name>
<dbReference type="PRINTS" id="PR00379">
    <property type="entry name" value="INTEIN"/>
</dbReference>
<dbReference type="InterPro" id="IPR006141">
    <property type="entry name" value="Intein_N"/>
</dbReference>
<keyword evidence="1" id="KW-0547">Nucleotide-binding</keyword>
<dbReference type="InterPro" id="IPR003586">
    <property type="entry name" value="Hint_dom_C"/>
</dbReference>
<evidence type="ECO:0000256" key="1">
    <source>
        <dbReference type="ARBA" id="ARBA00022741"/>
    </source>
</evidence>
<dbReference type="CDD" id="cd00081">
    <property type="entry name" value="Hint"/>
    <property type="match status" value="1"/>
</dbReference>
<evidence type="ECO:0000256" key="5">
    <source>
        <dbReference type="ARBA" id="ARBA00022840"/>
    </source>
</evidence>
<dbReference type="Gene3D" id="2.170.16.10">
    <property type="entry name" value="Hedgehog/Intein (Hint) domain"/>
    <property type="match status" value="2"/>
</dbReference>
<dbReference type="KEGG" id="vg:14516076"/>
<keyword evidence="10" id="KW-1185">Reference proteome</keyword>
<dbReference type="InterPro" id="IPR004860">
    <property type="entry name" value="LAGLIDADG_dom"/>
</dbReference>
<dbReference type="GO" id="GO:0016787">
    <property type="term" value="F:hydrolase activity"/>
    <property type="evidence" value="ECO:0007669"/>
    <property type="project" value="UniProtKB-KW"/>
</dbReference>
<dbReference type="GO" id="GO:0016539">
    <property type="term" value="P:intein-mediated protein splicing"/>
    <property type="evidence" value="ECO:0007669"/>
    <property type="project" value="InterPro"/>
</dbReference>
<reference evidence="9" key="1">
    <citation type="submission" date="2013-11" db="EMBL/GenBank/DDBJ databases">
        <title>Discovery of phiAGATE novel phage infecting Bacillus pumilus leads to new insights in phylogeny of subfamily Spounavirinae.</title>
        <authorList>
            <person name="Barylski J."/>
            <person name="Nowicki G."/>
            <person name="Gozdzicka-Jozefiak A."/>
        </authorList>
    </citation>
    <scope>NUCLEOTIDE SEQUENCE [LARGE SCALE GENOMIC DNA]</scope>
</reference>
<feature type="domain" description="DOD-type homing endonuclease" evidence="7">
    <location>
        <begin position="275"/>
        <end position="413"/>
    </location>
</feature>
<evidence type="ECO:0000256" key="4">
    <source>
        <dbReference type="ARBA" id="ARBA00022813"/>
    </source>
</evidence>
<dbReference type="PANTHER" id="PTHR11274">
    <property type="entry name" value="RAD25/XP-B DNA REPAIR HELICASE"/>
    <property type="match status" value="1"/>
</dbReference>
<evidence type="ECO:0000259" key="8">
    <source>
        <dbReference type="PROSITE" id="PS51194"/>
    </source>
</evidence>
<proteinExistence type="predicted"/>
<evidence type="ECO:0000256" key="2">
    <source>
        <dbReference type="ARBA" id="ARBA00022801"/>
    </source>
</evidence>
<dbReference type="OrthoDB" id="2008at10239"/>
<dbReference type="InterPro" id="IPR006142">
    <property type="entry name" value="INTEIN"/>
</dbReference>
<sequence length="1018" mass="116163">MKIKINTMYTYIDFEGKVSLKDKVHDMAHTTLGIKEENVHYARAYMNGHWDGITDFYDFKEDKFHTGLIDQFLEGLRALQEKDLSVEYEIIDERPSPMLNAEAIDEEIILGNGDETPITLRDYQYDAVKKVFQEQVGIVNIATNGGKCLHPSSFLMTSEGLMTVEEFFNAAGHQLSAEERVVDYFGDISLVNRYGELETPSHLTFNGVRDLIEIKGHRGTVNRVTRNHPLLVVSPSGKFEWKKAGNIGIGDYLVGSIGDEVFGNNNLVNCQEAYAIGAIIADGYLGSNDRIDFTSNKPEVMERVKKYLLAIQDKEQPTLYENNKQQGAEQVRMHNRKSTKAWHDKFKIKYGVAKDKHVPSCILQAPSEIQLAFLSGYLESECSITKSKGNLDVTSASHTLVQQISLMLRNFGYTPTVASKKVKGYEQNNYYVLSLGVRDSKHLLKRLDFTSSQRSKQLDEFFKATEGRGTVSSKQTVPFGKELTEAYIKTIKGKKPRFFVPTSVSKERLRSFVMEHPNSTRNDMYETILEITSPRFVYERVTEVQSLGKQPTFDVAMPQTHSFIADGIINHNTEVASGVMQQVLPYLERGERIAFFTHSKEIFAHSAERICKRLNIRLKDIGFIGDGKFDIKRKQIVFVMVPTLVSALKDPKKGVKFSHKDRVIKTIAEDIVPKFKNTQNTRQLIRNYIKNNSQTTKIWQDIETHLTYVAYDKKFTDKSAQMHLNKYIVEFEKIMEKKNDKKYKKYKETLEFLESIKVMIADEVHHSKATTWYESLSLCDNAIYRVGLTGTVDKKDKMGYQRLQAVFDRVISKVSNDFLINKGISSKPTIRILPITQPRNIELVDNFMEAYKLGIVQNEHRNKAIADLAVAYRKRRPGGILISVKEIEHGETILELLRAHDQEVEFINGGSEADHRTNQLHRFSQGELPILIASTIIDEGVDMKSIGCMILAAGGKSMRQQLQRIGRGLRLNGIDGNSVMVFDFKDQTNQYLLNHSKERKKIFLEEKFDVKEIGKKKS</sequence>
<dbReference type="GO" id="GO:0004386">
    <property type="term" value="F:helicase activity"/>
    <property type="evidence" value="ECO:0007669"/>
    <property type="project" value="UniProtKB-KW"/>
</dbReference>
<dbReference type="PANTHER" id="PTHR11274:SF0">
    <property type="entry name" value="GENERAL TRANSCRIPTION AND DNA REPAIR FACTOR IIH HELICASE SUBUNIT XPB"/>
    <property type="match status" value="1"/>
</dbReference>
<dbReference type="SUPFAM" id="SSF55608">
    <property type="entry name" value="Homing endonucleases"/>
    <property type="match status" value="1"/>
</dbReference>
<evidence type="ECO:0000259" key="7">
    <source>
        <dbReference type="PROSITE" id="PS50819"/>
    </source>
</evidence>
<dbReference type="SMART" id="SM00305">
    <property type="entry name" value="HintC"/>
    <property type="match status" value="1"/>
</dbReference>
<dbReference type="Pfam" id="PF04851">
    <property type="entry name" value="ResIII"/>
    <property type="match status" value="1"/>
</dbReference>
<dbReference type="PROSITE" id="PS50818">
    <property type="entry name" value="INTEIN_C_TER"/>
    <property type="match status" value="1"/>
</dbReference>
<dbReference type="InterPro" id="IPR004042">
    <property type="entry name" value="Intein_endonuc_central"/>
</dbReference>
<organism evidence="9 10">
    <name type="scientific">Bacillus phage phiAGATE</name>
    <dbReference type="NCBI Taxonomy" id="1204533"/>
    <lineage>
        <taxon>Viruses</taxon>
        <taxon>Duplodnaviria</taxon>
        <taxon>Heunggongvirae</taxon>
        <taxon>Uroviricota</taxon>
        <taxon>Caudoviricetes</taxon>
        <taxon>Herelleviridae</taxon>
        <taxon>Bastillevirinae</taxon>
        <taxon>Agatevirus</taxon>
        <taxon>Agatevirus agate</taxon>
    </lineage>
</organism>
<dbReference type="RefSeq" id="YP_007349374.1">
    <property type="nucleotide sequence ID" value="NC_020081.2"/>
</dbReference>
<dbReference type="Pfam" id="PF14528">
    <property type="entry name" value="LAGLIDADG_3"/>
    <property type="match status" value="1"/>
</dbReference>
<dbReference type="Proteomes" id="UP000010364">
    <property type="component" value="Segment"/>
</dbReference>
<dbReference type="GO" id="GO:0004519">
    <property type="term" value="F:endonuclease activity"/>
    <property type="evidence" value="ECO:0007669"/>
    <property type="project" value="UniProtKB-KW"/>
</dbReference>
<dbReference type="NCBIfam" id="TIGR01443">
    <property type="entry name" value="intein_Cterm"/>
    <property type="match status" value="1"/>
</dbReference>
<evidence type="ECO:0000256" key="3">
    <source>
        <dbReference type="ARBA" id="ARBA00022806"/>
    </source>
</evidence>
<accession>L0LCD9</accession>
<dbReference type="PROSITE" id="PS50819">
    <property type="entry name" value="INTEIN_ENDONUCLEASE"/>
    <property type="match status" value="1"/>
</dbReference>
<dbReference type="GeneID" id="14516076"/>
<dbReference type="InterPro" id="IPR036844">
    <property type="entry name" value="Hint_dom_sf"/>
</dbReference>
<evidence type="ECO:0000256" key="6">
    <source>
        <dbReference type="ARBA" id="ARBA00023000"/>
    </source>
</evidence>
<evidence type="ECO:0000313" key="9">
    <source>
        <dbReference type="EMBL" id="AGB62781.1"/>
    </source>
</evidence>
<dbReference type="GO" id="GO:0005524">
    <property type="term" value="F:ATP binding"/>
    <property type="evidence" value="ECO:0007669"/>
    <property type="project" value="UniProtKB-KW"/>
</dbReference>
<dbReference type="Gene3D" id="3.40.50.300">
    <property type="entry name" value="P-loop containing nucleotide triphosphate hydrolases"/>
    <property type="match status" value="2"/>
</dbReference>
<dbReference type="Pfam" id="PF00271">
    <property type="entry name" value="Helicase_C"/>
    <property type="match status" value="1"/>
</dbReference>
<keyword evidence="2" id="KW-0378">Hydrolase</keyword>
<keyword evidence="5" id="KW-0067">ATP-binding</keyword>
<dbReference type="InterPro" id="IPR027434">
    <property type="entry name" value="Homing_endonucl"/>
</dbReference>
<dbReference type="PROSITE" id="PS50817">
    <property type="entry name" value="INTEIN_N_TER"/>
    <property type="match status" value="1"/>
</dbReference>
<dbReference type="Pfam" id="PF14890">
    <property type="entry name" value="Intein_splicing"/>
    <property type="match status" value="1"/>
</dbReference>
<keyword evidence="6" id="KW-0651">Protein splicing</keyword>
<dbReference type="SMART" id="SM00490">
    <property type="entry name" value="HELICc"/>
    <property type="match status" value="1"/>
</dbReference>
<dbReference type="SUPFAM" id="SSF51294">
    <property type="entry name" value="Hedgehog/intein (Hint) domain"/>
    <property type="match status" value="1"/>
</dbReference>
<dbReference type="InterPro" id="IPR001650">
    <property type="entry name" value="Helicase_C-like"/>
</dbReference>
<dbReference type="GO" id="GO:0003677">
    <property type="term" value="F:DNA binding"/>
    <property type="evidence" value="ECO:0007669"/>
    <property type="project" value="InterPro"/>
</dbReference>
<dbReference type="InterPro" id="IPR027417">
    <property type="entry name" value="P-loop_NTPase"/>
</dbReference>
<dbReference type="InterPro" id="IPR050615">
    <property type="entry name" value="ATP-dep_DNA_Helicase"/>
</dbReference>
<dbReference type="PROSITE" id="PS51194">
    <property type="entry name" value="HELICASE_CTER"/>
    <property type="match status" value="1"/>
</dbReference>
<protein>
    <submittedName>
        <fullName evidence="9">Intein containing helicase/endonucleaseprotein</fullName>
    </submittedName>
</protein>
<feature type="domain" description="Helicase C-terminal" evidence="8">
    <location>
        <begin position="864"/>
        <end position="1014"/>
    </location>
</feature>
<dbReference type="InterPro" id="IPR006935">
    <property type="entry name" value="Helicase/UvrB_N"/>
</dbReference>
<keyword evidence="4" id="KW-0068">Autocatalytic cleavage</keyword>
<keyword evidence="3 9" id="KW-0347">Helicase</keyword>
<dbReference type="Gene3D" id="3.10.28.10">
    <property type="entry name" value="Homing endonucleases"/>
    <property type="match status" value="1"/>
</dbReference>